<reference evidence="11 12" key="1">
    <citation type="submission" date="2012-04" db="EMBL/GenBank/DDBJ databases">
        <title>The Genome Sequence of Saprolegnia declina VS20.</title>
        <authorList>
            <consortium name="The Broad Institute Genome Sequencing Platform"/>
            <person name="Russ C."/>
            <person name="Nusbaum C."/>
            <person name="Tyler B."/>
            <person name="van West P."/>
            <person name="Dieguez-Uribeondo J."/>
            <person name="de Bruijn I."/>
            <person name="Tripathy S."/>
            <person name="Jiang R."/>
            <person name="Young S.K."/>
            <person name="Zeng Q."/>
            <person name="Gargeya S."/>
            <person name="Fitzgerald M."/>
            <person name="Haas B."/>
            <person name="Abouelleil A."/>
            <person name="Alvarado L."/>
            <person name="Arachchi H.M."/>
            <person name="Berlin A."/>
            <person name="Chapman S.B."/>
            <person name="Goldberg J."/>
            <person name="Griggs A."/>
            <person name="Gujja S."/>
            <person name="Hansen M."/>
            <person name="Howarth C."/>
            <person name="Imamovic A."/>
            <person name="Larimer J."/>
            <person name="McCowen C."/>
            <person name="Montmayeur A."/>
            <person name="Murphy C."/>
            <person name="Neiman D."/>
            <person name="Pearson M."/>
            <person name="Priest M."/>
            <person name="Roberts A."/>
            <person name="Saif S."/>
            <person name="Shea T."/>
            <person name="Sisk P."/>
            <person name="Sykes S."/>
            <person name="Wortman J."/>
            <person name="Nusbaum C."/>
            <person name="Birren B."/>
        </authorList>
    </citation>
    <scope>NUCLEOTIDE SEQUENCE [LARGE SCALE GENOMIC DNA]</scope>
    <source>
        <strain evidence="11 12">VS20</strain>
    </source>
</reference>
<evidence type="ECO:0000256" key="9">
    <source>
        <dbReference type="SAM" id="Coils"/>
    </source>
</evidence>
<feature type="coiled-coil region" evidence="9">
    <location>
        <begin position="464"/>
        <end position="498"/>
    </location>
</feature>
<evidence type="ECO:0000256" key="5">
    <source>
        <dbReference type="ARBA" id="ARBA00022701"/>
    </source>
</evidence>
<proteinExistence type="inferred from homology"/>
<dbReference type="RefSeq" id="XP_008604202.1">
    <property type="nucleotide sequence ID" value="XM_008605980.1"/>
</dbReference>
<comment type="similarity">
    <text evidence="2">Belongs to the CEP162 family.</text>
</comment>
<evidence type="ECO:0000256" key="2">
    <source>
        <dbReference type="ARBA" id="ARBA00009485"/>
    </source>
</evidence>
<feature type="region of interest" description="Disordered" evidence="10">
    <location>
        <begin position="124"/>
        <end position="159"/>
    </location>
</feature>
<evidence type="ECO:0000256" key="8">
    <source>
        <dbReference type="ARBA" id="ARBA00023212"/>
    </source>
</evidence>
<evidence type="ECO:0000256" key="1">
    <source>
        <dbReference type="ARBA" id="ARBA00004114"/>
    </source>
</evidence>
<dbReference type="GeneID" id="19941228"/>
<dbReference type="InParanoid" id="T0QX12"/>
<feature type="coiled-coil region" evidence="9">
    <location>
        <begin position="910"/>
        <end position="937"/>
    </location>
</feature>
<dbReference type="PANTHER" id="PTHR34031">
    <property type="entry name" value="CENTROSOMAL PROTEIN OF 162 KDA"/>
    <property type="match status" value="1"/>
</dbReference>
<dbReference type="OrthoDB" id="2157184at2759"/>
<dbReference type="OMA" id="SDRHATH"/>
<dbReference type="PANTHER" id="PTHR34031:SF1">
    <property type="entry name" value="CENTROSOMAL PROTEIN OF 162 KDA"/>
    <property type="match status" value="1"/>
</dbReference>
<feature type="region of interest" description="Disordered" evidence="10">
    <location>
        <begin position="1"/>
        <end position="95"/>
    </location>
</feature>
<feature type="compositionally biased region" description="Acidic residues" evidence="10">
    <location>
        <begin position="241"/>
        <end position="274"/>
    </location>
</feature>
<feature type="coiled-coil region" evidence="9">
    <location>
        <begin position="776"/>
        <end position="882"/>
    </location>
</feature>
<dbReference type="Proteomes" id="UP000030762">
    <property type="component" value="Unassembled WGS sequence"/>
</dbReference>
<comment type="subcellular location">
    <subcellularLocation>
        <location evidence="1">Cytoplasm</location>
        <location evidence="1">Cytoskeleton</location>
        <location evidence="1">Microtubule organizing center</location>
        <location evidence="1">Centrosome</location>
        <location evidence="1">Centriole</location>
    </subcellularLocation>
</comment>
<dbReference type="STRING" id="1156394.T0QX12"/>
<evidence type="ECO:0000313" key="12">
    <source>
        <dbReference type="Proteomes" id="UP000030762"/>
    </source>
</evidence>
<accession>T0QX12</accession>
<keyword evidence="8" id="KW-0206">Cytoskeleton</keyword>
<evidence type="ECO:0000256" key="3">
    <source>
        <dbReference type="ARBA" id="ARBA00021406"/>
    </source>
</evidence>
<evidence type="ECO:0000256" key="10">
    <source>
        <dbReference type="SAM" id="MobiDB-lite"/>
    </source>
</evidence>
<evidence type="ECO:0000313" key="11">
    <source>
        <dbReference type="EMBL" id="EQC42779.1"/>
    </source>
</evidence>
<feature type="compositionally biased region" description="Pro residues" evidence="10">
    <location>
        <begin position="282"/>
        <end position="293"/>
    </location>
</feature>
<evidence type="ECO:0000256" key="6">
    <source>
        <dbReference type="ARBA" id="ARBA00022794"/>
    </source>
</evidence>
<keyword evidence="7 9" id="KW-0175">Coiled coil</keyword>
<feature type="compositionally biased region" description="Polar residues" evidence="10">
    <location>
        <begin position="1"/>
        <end position="18"/>
    </location>
</feature>
<name>T0QX12_SAPDV</name>
<keyword evidence="4" id="KW-0963">Cytoplasm</keyword>
<keyword evidence="5" id="KW-0493">Microtubule</keyword>
<feature type="compositionally biased region" description="Low complexity" evidence="10">
    <location>
        <begin position="124"/>
        <end position="136"/>
    </location>
</feature>
<feature type="region of interest" description="Disordered" evidence="10">
    <location>
        <begin position="712"/>
        <end position="732"/>
    </location>
</feature>
<gene>
    <name evidence="11" type="ORF">SDRG_00501</name>
</gene>
<dbReference type="GO" id="GO:0005814">
    <property type="term" value="C:centriole"/>
    <property type="evidence" value="ECO:0007669"/>
    <property type="project" value="UniProtKB-SubCell"/>
</dbReference>
<dbReference type="InterPro" id="IPR038774">
    <property type="entry name" value="CEP162-like"/>
</dbReference>
<dbReference type="EMBL" id="JH767132">
    <property type="protein sequence ID" value="EQC42779.1"/>
    <property type="molecule type" value="Genomic_DNA"/>
</dbReference>
<feature type="coiled-coil region" evidence="9">
    <location>
        <begin position="536"/>
        <end position="646"/>
    </location>
</feature>
<dbReference type="GO" id="GO:0060271">
    <property type="term" value="P:cilium assembly"/>
    <property type="evidence" value="ECO:0007669"/>
    <property type="project" value="TreeGrafter"/>
</dbReference>
<dbReference type="GO" id="GO:0005879">
    <property type="term" value="C:axonemal microtubule"/>
    <property type="evidence" value="ECO:0007669"/>
    <property type="project" value="TreeGrafter"/>
</dbReference>
<feature type="compositionally biased region" description="Pro residues" evidence="10">
    <location>
        <begin position="302"/>
        <end position="313"/>
    </location>
</feature>
<dbReference type="AlphaFoldDB" id="T0QX12"/>
<keyword evidence="6" id="KW-0970">Cilium biogenesis/degradation</keyword>
<sequence length="1068" mass="118733">MSSKGSSKATRTTSTQPSLRPRRKSNRDEPARRVPSSDLDEWLLTRCIEMSRPTLDDSDDPYNFEMRPAATSESDEDTRPKPKARTKPVTLSRKLSLEERMADILKRHGSALADAVAPFVEAPAAAASVPEEPPAVQLEPATQEPSSDESSDSLGMESADFEVGGYAKKPINKASVEVPFTVDVAVTSAPAEPFRYADAAAEKLAETSTPAPFESAFAKMKDLFSLEPSLEKEVPPVETSDASDDYGDEFEAVPDATEDNVMDMYDDDGFEESADANGMTPPLSPPPPPPPVDFEPDEASPPMSPGPPPPPDLPLADSTDPVRASEAVNPVVADVPSYLSFLQETSEAPAYNLRAVTVEAELTPPIAEEVVVELVDGPSKFEATLDVDAVISDTVLSIPPAVVPTVGPVASPVATHTATFHATSTAAQLPAADRFRQLQATLDAARVSHDDQVTNAFERDKILIRAFANKENEMKLELQAAQREILSLQHERDALSVSQDVHTLSDARLLGKYVHSQTRHGVAMTSAAYDTMRKEMETQEGLIQGYQLENERLMQQLKDMRRDLHYDVHAQNEAHLATIKDLRHQLQKQQQIQARPPLDVTLAADVRILALQEELRDAVDLHATHERELKVELDMVKKAKKDLECQIAGVHMDVLQRENDAYDQLRAASVAQQHDAEAKIAALQSKLDWYIQNQRYLDEQDELLRQQRATIDDLRRQPRSETSAKPSRAADRRRIQALEGQIAEMERAMQKRHPDSLVNLILASKPTADDQLAECKRMHELQVHALQEQLRTAEHSHELKLTAFRQQHERIVAQLRAQLDAKLAASSDRTTLTAKIKELEKKLQDARGRKPPPISDDSPSFVARLKKQVTDLTTELASVQQQLSASDEARRLLIQSSSVVVSPSVSQASYDALVTQVHDLEREMESVRTRHATELREAKDLLHEEILRVTQMLAVAHNDLHKAQATAGRIPYLETQVCDLTRQLEVPNTPSMLQYKALELQVHALMQKYAVRETELQALLQQATASSHLEQAALRAHYEHVLTLKNADITRFQLQLDEMLDELKSLRP</sequence>
<keyword evidence="12" id="KW-1185">Reference proteome</keyword>
<organism evidence="11 12">
    <name type="scientific">Saprolegnia diclina (strain VS20)</name>
    <dbReference type="NCBI Taxonomy" id="1156394"/>
    <lineage>
        <taxon>Eukaryota</taxon>
        <taxon>Sar</taxon>
        <taxon>Stramenopiles</taxon>
        <taxon>Oomycota</taxon>
        <taxon>Saprolegniomycetes</taxon>
        <taxon>Saprolegniales</taxon>
        <taxon>Saprolegniaceae</taxon>
        <taxon>Saprolegnia</taxon>
    </lineage>
</organism>
<evidence type="ECO:0000256" key="7">
    <source>
        <dbReference type="ARBA" id="ARBA00023054"/>
    </source>
</evidence>
<evidence type="ECO:0000256" key="4">
    <source>
        <dbReference type="ARBA" id="ARBA00022490"/>
    </source>
</evidence>
<dbReference type="VEuPathDB" id="FungiDB:SDRG_00501"/>
<protein>
    <recommendedName>
        <fullName evidence="3">Centrosomal protein of 162 kDa</fullName>
    </recommendedName>
</protein>
<feature type="region of interest" description="Disordered" evidence="10">
    <location>
        <begin position="228"/>
        <end position="321"/>
    </location>
</feature>